<dbReference type="RefSeq" id="WP_101600721.1">
    <property type="nucleotide sequence ID" value="NZ_PKKM01000002.1"/>
</dbReference>
<keyword evidence="2" id="KW-1133">Transmembrane helix</keyword>
<sequence>MSTNDSQWTQPTAADSSSAPVPPPPTGTPYASGPASSTNVFAAPSSVPNPIARPNDPGAASTVSSKRGWFIVLSILAFLIVILLLLGYFFRPWGSTPREEKNSSQGYSGSATNTGNLSSAWAAGVGTAWTLDSVSAVRGEHQDVVTLVDGTTLYVAGTPSSHEGIDVAAVDISGSQPQVIWDSSDPQARRDSSRLPLRMTSVGDKLIVGTYTVDKATGEVQEAPWIDDSPLTAVGDVLVTCSGAETCAGWTWESSEWKQQWKSITALQDTSNEIWDMRDSLVVGSGDDTSVLAPVQGRRSLQLINVHTGTVATLSDSVRMEQSGYRRDVLVASDGVAIRDNNDLVSFYDASGTLVNSFEMTRYLSAIADGGQAPTLEELQAYLKSGKAPWATGMIEVSGPKCEDVTVSPTSAGSSRIVHKAKGLAVSSSDPCYTDIDEVRMSPDGAAVYVSNGNRTEIEHAYFLDTDGDVVHAATDMVKADQLTWAFDDLIIAVSKGQVTAFTPASA</sequence>
<evidence type="ECO:0000313" key="3">
    <source>
        <dbReference type="EMBL" id="PKY65293.1"/>
    </source>
</evidence>
<proteinExistence type="predicted"/>
<dbReference type="SUPFAM" id="SSF69304">
    <property type="entry name" value="Tricorn protease N-terminal domain"/>
    <property type="match status" value="1"/>
</dbReference>
<evidence type="ECO:0000256" key="2">
    <source>
        <dbReference type="SAM" id="Phobius"/>
    </source>
</evidence>
<keyword evidence="2" id="KW-0812">Transmembrane</keyword>
<comment type="caution">
    <text evidence="3">The sequence shown here is derived from an EMBL/GenBank/DDBJ whole genome shotgun (WGS) entry which is preliminary data.</text>
</comment>
<keyword evidence="2" id="KW-0472">Membrane</keyword>
<dbReference type="AlphaFoldDB" id="A0A2I1I2H5"/>
<organism evidence="3 4">
    <name type="scientific">Schaalia odontolytica</name>
    <dbReference type="NCBI Taxonomy" id="1660"/>
    <lineage>
        <taxon>Bacteria</taxon>
        <taxon>Bacillati</taxon>
        <taxon>Actinomycetota</taxon>
        <taxon>Actinomycetes</taxon>
        <taxon>Actinomycetales</taxon>
        <taxon>Actinomycetaceae</taxon>
        <taxon>Schaalia</taxon>
    </lineage>
</organism>
<evidence type="ECO:0000313" key="4">
    <source>
        <dbReference type="Proteomes" id="UP000234198"/>
    </source>
</evidence>
<evidence type="ECO:0000256" key="1">
    <source>
        <dbReference type="SAM" id="MobiDB-lite"/>
    </source>
</evidence>
<feature type="transmembrane region" description="Helical" evidence="2">
    <location>
        <begin position="69"/>
        <end position="90"/>
    </location>
</feature>
<protein>
    <submittedName>
        <fullName evidence="3">Uncharacterized protein</fullName>
    </submittedName>
</protein>
<name>A0A2I1I2H5_9ACTO</name>
<accession>A0A2I1I2H5</accession>
<dbReference type="Proteomes" id="UP000234198">
    <property type="component" value="Unassembled WGS sequence"/>
</dbReference>
<reference evidence="3 4" key="1">
    <citation type="submission" date="2017-12" db="EMBL/GenBank/DDBJ databases">
        <title>Phylogenetic diversity of female urinary microbiome.</title>
        <authorList>
            <person name="Thomas-White K."/>
            <person name="Wolfe A.J."/>
        </authorList>
    </citation>
    <scope>NUCLEOTIDE SEQUENCE [LARGE SCALE GENOMIC DNA]</scope>
    <source>
        <strain evidence="3 4">UMB0018</strain>
    </source>
</reference>
<gene>
    <name evidence="3" type="ORF">CYJ22_02115</name>
</gene>
<feature type="compositionally biased region" description="Polar residues" evidence="1">
    <location>
        <begin position="1"/>
        <end position="10"/>
    </location>
</feature>
<feature type="region of interest" description="Disordered" evidence="1">
    <location>
        <begin position="1"/>
        <end position="37"/>
    </location>
</feature>
<dbReference type="EMBL" id="PKKM01000002">
    <property type="protein sequence ID" value="PKY65293.1"/>
    <property type="molecule type" value="Genomic_DNA"/>
</dbReference>